<dbReference type="PROSITE" id="PS50075">
    <property type="entry name" value="CARRIER"/>
    <property type="match status" value="6"/>
</dbReference>
<dbReference type="InterPro" id="IPR036736">
    <property type="entry name" value="ACP-like_sf"/>
</dbReference>
<protein>
    <submittedName>
        <fullName evidence="6">Non-ribosomal peptide synthase/polyketide synthase</fullName>
    </submittedName>
</protein>
<proteinExistence type="inferred from homology"/>
<dbReference type="Pfam" id="PF00501">
    <property type="entry name" value="AMP-binding"/>
    <property type="match status" value="6"/>
</dbReference>
<dbReference type="InterPro" id="IPR023213">
    <property type="entry name" value="CAT-like_dom_sf"/>
</dbReference>
<dbReference type="GO" id="GO:0044550">
    <property type="term" value="P:secondary metabolite biosynthetic process"/>
    <property type="evidence" value="ECO:0007669"/>
    <property type="project" value="UniProtKB-ARBA"/>
</dbReference>
<dbReference type="FunFam" id="2.30.38.10:FF:000001">
    <property type="entry name" value="Non-ribosomal peptide synthetase PvdI"/>
    <property type="match status" value="6"/>
</dbReference>
<evidence type="ECO:0000256" key="1">
    <source>
        <dbReference type="ARBA" id="ARBA00001957"/>
    </source>
</evidence>
<keyword evidence="4" id="KW-0597">Phosphoprotein</keyword>
<dbReference type="FunFam" id="3.40.50.980:FF:000002">
    <property type="entry name" value="Enterobactin synthetase component F"/>
    <property type="match status" value="3"/>
</dbReference>
<feature type="domain" description="Carrier" evidence="5">
    <location>
        <begin position="2064"/>
        <end position="2138"/>
    </location>
</feature>
<dbReference type="InterPro" id="IPR045851">
    <property type="entry name" value="AMP-bd_C_sf"/>
</dbReference>
<feature type="domain" description="Carrier" evidence="5">
    <location>
        <begin position="4202"/>
        <end position="4276"/>
    </location>
</feature>
<dbReference type="SUPFAM" id="SSF52777">
    <property type="entry name" value="CoA-dependent acyltransferases"/>
    <property type="match status" value="12"/>
</dbReference>
<feature type="domain" description="Carrier" evidence="5">
    <location>
        <begin position="6344"/>
        <end position="6418"/>
    </location>
</feature>
<evidence type="ECO:0000256" key="2">
    <source>
        <dbReference type="ARBA" id="ARBA00006432"/>
    </source>
</evidence>
<dbReference type="PANTHER" id="PTHR45527">
    <property type="entry name" value="NONRIBOSOMAL PEPTIDE SYNTHETASE"/>
    <property type="match status" value="1"/>
</dbReference>
<dbReference type="Gene3D" id="3.30.300.30">
    <property type="match status" value="6"/>
</dbReference>
<dbReference type="InterPro" id="IPR042099">
    <property type="entry name" value="ANL_N_sf"/>
</dbReference>
<dbReference type="FunFam" id="3.40.50.12780:FF:000012">
    <property type="entry name" value="Non-ribosomal peptide synthetase"/>
    <property type="match status" value="5"/>
</dbReference>
<dbReference type="InterPro" id="IPR010071">
    <property type="entry name" value="AA_adenyl_dom"/>
</dbReference>
<dbReference type="Proteomes" id="UP000515277">
    <property type="component" value="Chromosome"/>
</dbReference>
<dbReference type="RefSeq" id="WP_179601730.1">
    <property type="nucleotide sequence ID" value="NZ_CP060201.1"/>
</dbReference>
<dbReference type="FunFam" id="3.30.559.10:FF:000064">
    <property type="entry name" value="Non-ribosomal peptide synthetase OfaC"/>
    <property type="match status" value="2"/>
</dbReference>
<dbReference type="SUPFAM" id="SSF47336">
    <property type="entry name" value="ACP-like"/>
    <property type="match status" value="6"/>
</dbReference>
<feature type="domain" description="Carrier" evidence="5">
    <location>
        <begin position="3137"/>
        <end position="3211"/>
    </location>
</feature>
<dbReference type="SUPFAM" id="SSF56801">
    <property type="entry name" value="Acetyl-CoA synthetase-like"/>
    <property type="match status" value="6"/>
</dbReference>
<dbReference type="GO" id="GO:0043041">
    <property type="term" value="P:amino acid activation for nonribosomal peptide biosynthetic process"/>
    <property type="evidence" value="ECO:0007669"/>
    <property type="project" value="TreeGrafter"/>
</dbReference>
<gene>
    <name evidence="6" type="ORF">GGI48_30590</name>
</gene>
<dbReference type="CDD" id="cd17651">
    <property type="entry name" value="A_NRPS_VisG_like"/>
    <property type="match status" value="2"/>
</dbReference>
<dbReference type="Gene3D" id="1.10.1200.10">
    <property type="entry name" value="ACP-like"/>
    <property type="match status" value="6"/>
</dbReference>
<dbReference type="CDD" id="cd19544">
    <property type="entry name" value="E-C_NRPS"/>
    <property type="match status" value="5"/>
</dbReference>
<evidence type="ECO:0000256" key="3">
    <source>
        <dbReference type="ARBA" id="ARBA00022450"/>
    </source>
</evidence>
<dbReference type="InterPro" id="IPR000873">
    <property type="entry name" value="AMP-dep_synth/lig_dom"/>
</dbReference>
<dbReference type="PANTHER" id="PTHR45527:SF14">
    <property type="entry name" value="PLIPASTATIN SYNTHASE SUBUNIT B"/>
    <property type="match status" value="1"/>
</dbReference>
<reference evidence="7" key="1">
    <citation type="journal article" date="2020" name="Microbiol. Resour. Announc.">
        <title>Complete genome sequences of four natural Pseudomonas isolates that catabolize a wide range of aromatic compounds relevant to lignin valorization.</title>
        <authorList>
            <person name="Hatmaker E.A."/>
            <person name="Presley G."/>
            <person name="Cannon O."/>
            <person name="Guss A.M."/>
            <person name="Elkins J.G."/>
        </authorList>
    </citation>
    <scope>NUCLEOTIDE SEQUENCE [LARGE SCALE GENOMIC DNA]</scope>
    <source>
        <strain evidence="7">H1F5C</strain>
    </source>
</reference>
<dbReference type="GO" id="GO:0005829">
    <property type="term" value="C:cytosol"/>
    <property type="evidence" value="ECO:0007669"/>
    <property type="project" value="TreeGrafter"/>
</dbReference>
<organism evidence="6 7">
    <name type="scientific">Pseudomonas protegens</name>
    <dbReference type="NCBI Taxonomy" id="380021"/>
    <lineage>
        <taxon>Bacteria</taxon>
        <taxon>Pseudomonadati</taxon>
        <taxon>Pseudomonadota</taxon>
        <taxon>Gammaproteobacteria</taxon>
        <taxon>Pseudomonadales</taxon>
        <taxon>Pseudomonadaceae</taxon>
        <taxon>Pseudomonas</taxon>
    </lineage>
</organism>
<dbReference type="InterPro" id="IPR025110">
    <property type="entry name" value="AMP-bd_C"/>
</dbReference>
<dbReference type="InterPro" id="IPR020845">
    <property type="entry name" value="AMP-binding_CS"/>
</dbReference>
<dbReference type="InterPro" id="IPR020806">
    <property type="entry name" value="PKS_PP-bd"/>
</dbReference>
<dbReference type="PROSITE" id="PS00455">
    <property type="entry name" value="AMP_BINDING"/>
    <property type="match status" value="6"/>
</dbReference>
<dbReference type="FunFam" id="3.40.50.980:FF:000001">
    <property type="entry name" value="Non-ribosomal peptide synthetase"/>
    <property type="match status" value="5"/>
</dbReference>
<dbReference type="NCBIfam" id="TIGR01733">
    <property type="entry name" value="AA-adenyl-dom"/>
    <property type="match status" value="6"/>
</dbReference>
<dbReference type="Gene3D" id="3.40.50.980">
    <property type="match status" value="10"/>
</dbReference>
<comment type="cofactor">
    <cofactor evidence="1">
        <name>pantetheine 4'-phosphate</name>
        <dbReference type="ChEBI" id="CHEBI:47942"/>
    </cofactor>
</comment>
<dbReference type="CDD" id="cd12117">
    <property type="entry name" value="A_NRPS_Srf_like"/>
    <property type="match status" value="1"/>
</dbReference>
<dbReference type="GO" id="GO:0031177">
    <property type="term" value="F:phosphopantetheine binding"/>
    <property type="evidence" value="ECO:0007669"/>
    <property type="project" value="InterPro"/>
</dbReference>
<dbReference type="EMBL" id="CP060201">
    <property type="protein sequence ID" value="QNH77524.1"/>
    <property type="molecule type" value="Genomic_DNA"/>
</dbReference>
<dbReference type="PROSITE" id="PS00012">
    <property type="entry name" value="PHOSPHOPANTETHEINE"/>
    <property type="match status" value="3"/>
</dbReference>
<dbReference type="CDD" id="cd17643">
    <property type="entry name" value="A_NRPS_Cytc1-like"/>
    <property type="match status" value="1"/>
</dbReference>
<feature type="domain" description="Carrier" evidence="5">
    <location>
        <begin position="970"/>
        <end position="1044"/>
    </location>
</feature>
<evidence type="ECO:0000259" key="5">
    <source>
        <dbReference type="PROSITE" id="PS50075"/>
    </source>
</evidence>
<dbReference type="Gene3D" id="2.30.38.10">
    <property type="entry name" value="Luciferase, Domain 3"/>
    <property type="match status" value="5"/>
</dbReference>
<dbReference type="Gene3D" id="3.40.50.12780">
    <property type="entry name" value="N-terminal domain of ligase-like"/>
    <property type="match status" value="1"/>
</dbReference>
<dbReference type="Pfam" id="PF00668">
    <property type="entry name" value="Condensation"/>
    <property type="match status" value="6"/>
</dbReference>
<evidence type="ECO:0000256" key="4">
    <source>
        <dbReference type="ARBA" id="ARBA00022553"/>
    </source>
</evidence>
<dbReference type="Pfam" id="PF00550">
    <property type="entry name" value="PP-binding"/>
    <property type="match status" value="6"/>
</dbReference>
<dbReference type="GO" id="GO:0003824">
    <property type="term" value="F:catalytic activity"/>
    <property type="evidence" value="ECO:0007669"/>
    <property type="project" value="InterPro"/>
</dbReference>
<dbReference type="Gene3D" id="3.30.559.10">
    <property type="entry name" value="Chloramphenicol acetyltransferase-like domain"/>
    <property type="match status" value="6"/>
</dbReference>
<accession>A0A7G7XC29</accession>
<dbReference type="InterPro" id="IPR009081">
    <property type="entry name" value="PP-bd_ACP"/>
</dbReference>
<evidence type="ECO:0000313" key="6">
    <source>
        <dbReference type="EMBL" id="QNH77524.1"/>
    </source>
</evidence>
<dbReference type="FunFam" id="3.30.300.30:FF:000010">
    <property type="entry name" value="Enterobactin synthetase component F"/>
    <property type="match status" value="6"/>
</dbReference>
<sequence>MKPQTFPLTAAQKAIWLDQISQGDSPLYNIGNYLEIQGPIVPEVMQRAVQLMVDKHDALRLTLVEETDADGVPLQAFVPAIKVEVPFLDFSTQADPVSTAMAFVEEHMARSFPMTEAPLCRFFLIKLADTHYWSINQAHHIILDGWAFGEMLQSLGALYSDLLQARQPDMDATSYLDFIHDDLRYRESARYAKDRDYWQAKYQSLPEPLFTARHHNQFAKGKAPGRHYARPFPVALHERMGELAKDLQASTYHVLLAAMYVYFTRVTQRDEWVVGLPLLNRTGKFKGTVGMFTQVSAVRFSLGRELTFSEVICAVRDGLKQDYRHQRFPLSGLNLRNEGGQLFDVTLSYEQDDHLYQFAQGLGDSVKVTNSHEQMPLAFHLRASNLKDKAWAHYVYNEAYFNAEEIQCLAERFTYVLEQALDNAALAVNDFSLTTERDRALLQHWNAGSSKPASDATLHGLFEAQAASRPDATAVVFHEQRLSYAELNQRANRVAHRLLSLGVRPDDRVAICVERGLEMIVGLLGILKAGAGYVPIDPAYPQERISYTLQDSAPVAVLVQAATQALVAELAVPVIDLDAPSLHQESIRDPHVAGLSATSLAYVIYTSGSTGLPKGVMIEHANVTRLFTATDAWFGFNPEDVWALFHSFAFDFSVWEIWGALIHGGQLLVVPQVTSRSPDECYALLCSAGVTILNQTPSAFRSLIAAQGQSALKHSLRQVIFGGEALEPAILKPWYARMANSGTQLVNMYGITETTVHVTYRALTAADAQLVGTSPIGGRIPDLRLYVLDAQGRPLPHGVEGELYVGGAGVARGYLNRPELNAERFLHDPFDPTPGARMYRTGDLGRWQADGSIDYLGRNDDQVKIRGFRIELGEIEARLAACDGVREAVVVVREDEPGDKRLVAYLIATEGAQPSAAALRTQLLLSLADYMVPNAFVTLDSLPLTTNGKLDRKALPVPDAEAFARREYQAPQGALETTLAGLWSELLGVEQVGRHDQFFELGGHSLLAVKLIERMRQVGLNADVGVLFGQPTLVALAAAAGNRHQVQVPVNAIASDCQRITPDMLPLVRLPQAQIDSLVASIPGGVANVQDIYALVPLQEGILFHHQTSTEGDPYLLQALLRMESRERLVDFVEALQQVIARHDILRTSVAWQGLDEPVQVVWREARLPVQEVQLAPSAEDLATQLMQRFNPRHTRMDLTRAPMMALHFAQEPGAEGCVAVLQFHHLIDDATSLALLGAEIEACLQGRADQLAPSVPYRNYVAQTRLGISQAAHEAFFREMLGDVDEPSLPFGLQDVQGDGQGIQQANLPVAAQLGQRLRAQARRLGVSNASLHHLAWGQVVGHLSGRRDVVFGTVLMGRLSSGEDADRAFGMFINTLPLRVEAGAQGVEDALKTTHARLAALLGHEHAPLSLAQRCSGVAAPTPLFSALLNYRHGAVGAQSAEDAGKALKWAGVEMLGGEERTNFPLMLSVDDLGDAFGLSVQAVAGVDPQRVCGYMHRVLEAIADALEHQPEQTLQSLALLPDAERQHLLGDFNAFDVQYPATATVHALFEAQVLRQPDATAVTYAGQALSYGQLNTLANRIAHRLVADGIGVNDRVAICAERSLEMVAGLLAILKAGAGYVPLDPAYPDERLAYMLHDSAPKALLTQQSLLQRFGAAGVPTLCLDHPAGIAAQPAHNPQVQGLQAEALAYVIYTSGSTGQPKGVAMPHGPLVNLMQWQIAQTVADGREAQRTLQFAALGFDVAFQEVFSTLCAGGELSLIHGDVRLNFRQLFRHICEQRIQRLYLPCIALQALAEAVADEPELGALACALSDVITAGEQLRISAQMRALFQRLPGCRLHNHYGPTESHVTTALTLDGDAASWPVLPSIGVPVANTRIYLLDEQLQPVPLGVAGEIYIGGACVARGYLHRDDLTAERFLADPFEAGGRLYKTGDLGRYQPKGEIDYLGRNDGQIKIRGFRVELGEIEARLTQYAGIRDAAVLVREDSPGDKRLVAYFTAEAERALPGIDELRAHLQALLPDYMIPAAYVQMERLPLSPNGKLDRRALPAPQAEAFASREYAPPQGSTETALADLWAQVLGVARVGRHDNFFELGGHSLLAVKLIERMRQLGMSADVRVLFGQPTLAALAAAVGGGSEIQVPANRIPADCTQLRADMLTLIDLSQDELDRIVARVPGGARNVQDIYPLAPLQQGILYHHITAEQGDPYLLQATFTLASREQLDTFAQALQAVVARHDITRTALLWEGLERPVQVVLRQAELMVEELHFDSAQGSVLEQLRGHFDPRLTRLDLSRAPLMHLAFAHDQANQRWLALLLFHHIAMDHTALDVISEEVQAWRNGDFAQLGAAMPYRNYVAQALLGVSQAQHEGFFREMLGDVDEPTLPFGLQEVQGDGLGVKEARLNLDPDLCRRLRAQARHLGVSAASLHHLAWARVLASVSGRDDVVFGTVLLGRMQSGDGADRALGLFINTLPLRVDAGVAGVREAVRATHGRLSALLGHEHAPLVVAQRCSGVPATSPLFSSILNYRHSPLLESQGPQYWAGTEVFEVRERTNYPCMLSVDDQGEGFQLGVQATGVDAARVAAYMQTALHSLVEALEHAPNTAVQQLPVLPAAERETLLVEFNATARDYPLQQTLHGLFEAQVERTPDAVAVWADGQRLSYRELNAQANRLAHHLRAHGVQPDSPVAICVERSAEMVVGLLAILKAGGAYVPLDPAYPQERLAYMLEDSAPAVLLVQTATRGLLGDIAVPVVDLDHAGWQHLPSSNPSVAALPPQHSAYVIYTSGSTGQPKGVINEHRAVVNRLLWMQEEYGLGADDSVLQKTPFSFDVSVWEFFWPLFTGARLVMARPGGHKDPQYLCDIIEAEQVTTLHFVPSMLDVFLAHGDVSQAAGLVRVMCSGEALPGSVVRRFKQQLPGSQLFNLYGPTEAAVDVTAWDCSGAQTPDNTPIGKAIANTRMYVLDAHLQPVPLGVSGELYIGGVQVARGYLNRPELTAERFFKDPFSEGRLYRTGDVGRFLADGNIEYLGRNDDQVKIRGLRIELGEIQARLGEFPQILEATVLAREDVPGDKRLVAYYTGVPAATDELRAHMLEQLPEFMVPQLFVHLDAFPLSPNGKLDRKALPAPDMAALRSREYEAPQGDTEIALARLWAELLNVERVGRHDNFFELGGHSLLAVSLIGRMRQKDLNTDVRALFGQPTLAALAASLGTARSNVVVPANRIGVDCQRITPDLVPLVALDQPTLDRIVEQVPGGVVNVQDIYPLAPLQAGILFHHLQSAEGDPYVLQAMIGLSSRERLEAFSQGLQRVIERHDALRTAVLWDGFAEPLQVVLREARLVVETLTLDTAQGAIEDQLRARFDTRHHRLNLSEAPLIRIACAADPQNERWLAVLMFHHMIMDHTALELLRQEVQGYLQGQAAPLAAAQPYRNYVARARLGVSEAEHEAFFRDLLGDISEPTLPFGVRDVQGNGSQLRESALALDAELSQRLRRQARQLGVSAASLFHLAWARVLGAVCSSDNAVFGTVLLGRLQGGEGAEQALGLFINTLPLRVDVGSAGVRAAAQATHGRLTALLSHEHAPLALAQRCSGVAAPQPLFSALLNYRHSAIAAVQQDEQAWQGIEFFAAQERTNYPLTLSVDDLGDDFRLVALAVDEIGAERICDFMHTALANLVAALEHTPQVAVNQLSILSPRERQRVLLELNASAREYPLGQTIHALFEARAVQQPEAIAVRQGDEQLTYRQLDRRANQLAHGLLEHGVSPDDRVAICARRSLETLVGLLAILKAGAAYVPIDPAHPQERISYLLQDSAPKVVLAQSGTRDLLGDSDRPVIALDGEQWHQQPTDNPSVAGLTPRNLAYVIYTSGSTGLPKGVMVEHRTLENLVNWHCEAFDLHAGSHTSSVAGFGFDAMAWEIWPALCVGATLHLPPAQQAHEDIDALLSWWAAQPLDVSFLPTPVAEYAFSQHLEHPTLKTLLIGGDRLRHFSTPQGFTLVNNYGPTEATVVATSGRIDAGRALHIGRPIANTQVYVLDAQLQPVPLGVAGELYVGGAGVARGYLNRPQMTAERFIQDPFSADPQARLYRTGDLARWLEDGTLDYLGRNDDQVKIRGVRIELGEIETCLGEHPDVREGVVLARDGRLVAYFTEYRALDLDSLRDWLQARLPDAMVPAAYVRLDNLPLTANGKLDRKALPEPDQSAVPSQAYQAPEGEVEVALAALWAEVLKVERVGRHDNFFELGGHSLLAVNLIGRMRQAGLQADVRSLFSQPTLAGLAKVLGSATEVQVPANLISADCTRITPAHLPLANLDQASINRIVASVPGGTANVQDIYALAPLQEGILYHHLSAGQGDPYLLQARFSFADKGRLDAFAQALQAVVDRHDILRTSIVWEGLDTPMQVVWRSARLAVRAIALNVADGDVLSQLHERFDARRMRLDVSQAPLMQLVYAEDPANQRIAAILLFHHLALDHTAMDVVRHEVQASLSGSRQPLGEPVPYRNYVAQARLGVSEQAHEEFFRAQLADIDAPTLPFGLQDVQSDADGIEERSLAVDAALALRLRAQSRQLGVSAASLFHLAWAQVLAAASGQDSVVFGTVLMGRMQGGAGSERALGMFINTLPLRIDLAGQGARASVRATHSRLTALLGHEHASLALAQRCSGVAAPAPLFSALLNYRHSQPTGSESLEGWHGIEVLGGEERTNYPLALNVDELGDAFSLNVLTPTSVGAQRVCRFMHNALEQLVLTLEQAPDAPLDGLSILPTAERDQVLLAFNATATDFPSTQTVHGVFEAQVVARAHAVAAVQGTAALSYAQLNARANKLAHHLLSLGAAPGERVAILLERSLDLLVAQLAISKCAAVYVPLDVNAPADRQAFMIEDSGARWVLTTSATEVAGHRLDLDTLDLGNQPEHNPALEQSSETAAYIMYTSGSTGTPKGVLVPHRAITRLVINNGYAEFNQHDRVAFASNPAFDASTLDVWAPLLNGGAVVVVDQDTLLSREAFATLLQEQSISVLWMTAGLFHQYAEGLLPVFPQLRYLIVGGDVLDPSVIARVLKDGAPQHLLNGYGPTEATTFSTTYEIQRVDEGSIPIGKPVGNSRAYVLNARQQPVPVGVAGELYIGGQGVALGYLNRADLTAHAFLVDPFNDGGLMYRTGDLVAWRADGTLQYLGRNDQQVKIRGFRIELGEIEARLSEHPQVKDVVVLARQDEPGNKRLVAYFTERSRVEIEVLRDYLHAQLPDYMVPAAYVRLDSLPLTNNGKVDRKALPAPDQDALLSRGYEAPQGEIETLLAQIWAEVLKVEQVGRHDNFFELGGHSLLAVSLIERMRQANLSADVRVLFSQPTLTALAAAVGSGREVAVPANLITPDCTRITPQLLPLINLDQPSIDRIVAHVPGGVANVQDIYALAPLQEGILYHHITAEQGDPYLLQSQMAFDSVERLQRFAQALQGVIDRHDILRTAIAWEDLGTPAQVVWRKARLPTQEVILDPAEGDVLSQLHARFDARHYRVDVSQAPLLRLAYAQDERNRRTVAVLLFHHMALDHTALDVVSREIAASLAGSTAAPAPAMPYRNYVAQVRLGTDEQEHEAFFRQMLGDIDEPTLPFGLQDVQGDGHAVREAGQDVPADLNLRLRAAARTLGVSVASLFHLAYARVLSAASGKPDVVFGTVLMGRMQGGDGADRALGMFINTLPLRVSLDHQDVRAGVRSTHARLSALLGHEHASLALAQRCSGVVAPSPLFSAMLNYRHSASDGVMHETRDAWVGIETLAGEERTNYPLAVNVDDRGDGFHLSAQVIGVDAERVVGYLQTALHSLVEALESAPNTAVQQLPVLPAAERETLLVEFNATARDYPLQQTLHGLFEAQVERTPDAVAVWADGQHLSYRELNAQANRLAHHLRAHGVQPDSPVAICVERSAEMVVGLLAILKAGGAYVPLDPAYPQERLAYMLEDSAPAVLLVQTATRGLLGDIAVPVVDLDHADWQHLPSSNPSLAALTPEHSAYVIYTSGSTGQPKGVINEHRAVVNRLLWMQEEYGLGTDDSVLQKTPFSFDVSVWEFFWPLFTGARLVMARPGGHKDPQYLCDIIEAEQVTTLHFVPSMLDVFLAHGDVSQAAGLVRVMCSGEALPGSVVRRFKQQLPGSQLFNLYGPTEAAVDVTAWDCSGAQTPDNTPIGKAIANTRMYVLDAHLQPVPLGVSGELYIGGVQVARGYLNRPELTAERFLKDPFSEGRLYRTGDVGRFLADGNIEYLGRNDDQVKIRGLRIELGEIQARLGEFPQILEATVLAREDVPGDKRLVAYYTGVPAATDELRAHLLEQLPEFMVPQVFVHLEAFPLSPNGKLDRKALPAPDMAALRSREYEAPQGDTEIALARLWAELLNVERVGRHDNFFELGGHSLLAVSLIGRLRQDGIDANVKALFEQPTLWEYAEITERMEMVL</sequence>
<dbReference type="Gene3D" id="3.30.559.30">
    <property type="entry name" value="Nonribosomal peptide synthetase, condensation domain"/>
    <property type="match status" value="6"/>
</dbReference>
<dbReference type="InterPro" id="IPR001242">
    <property type="entry name" value="Condensation_dom"/>
</dbReference>
<dbReference type="NCBIfam" id="NF003417">
    <property type="entry name" value="PRK04813.1"/>
    <property type="match status" value="6"/>
</dbReference>
<evidence type="ECO:0000313" key="7">
    <source>
        <dbReference type="Proteomes" id="UP000515277"/>
    </source>
</evidence>
<dbReference type="CDD" id="cd17646">
    <property type="entry name" value="A_NRPS_AB3403-like"/>
    <property type="match status" value="2"/>
</dbReference>
<comment type="similarity">
    <text evidence="2">Belongs to the ATP-dependent AMP-binding enzyme family.</text>
</comment>
<dbReference type="FunFam" id="1.10.1200.10:FF:000005">
    <property type="entry name" value="Nonribosomal peptide synthetase 1"/>
    <property type="match status" value="6"/>
</dbReference>
<dbReference type="Pfam" id="PF13193">
    <property type="entry name" value="AMP-binding_C"/>
    <property type="match status" value="4"/>
</dbReference>
<dbReference type="SMART" id="SM00823">
    <property type="entry name" value="PKS_PP"/>
    <property type="match status" value="6"/>
</dbReference>
<name>A0A7G7XC29_9PSED</name>
<keyword evidence="3" id="KW-0596">Phosphopantetheine</keyword>
<dbReference type="InterPro" id="IPR006162">
    <property type="entry name" value="Ppantetheine_attach_site"/>
</dbReference>
<feature type="domain" description="Carrier" evidence="5">
    <location>
        <begin position="5269"/>
        <end position="5343"/>
    </location>
</feature>
<dbReference type="NCBIfam" id="NF004282">
    <property type="entry name" value="PRK05691.1"/>
    <property type="match status" value="12"/>
</dbReference>